<dbReference type="GO" id="GO:0008270">
    <property type="term" value="F:zinc ion binding"/>
    <property type="evidence" value="ECO:0007669"/>
    <property type="project" value="UniProtKB-KW"/>
</dbReference>
<dbReference type="FunFam" id="3.30.160.60:FF:000370">
    <property type="entry name" value="Metal regulatory transcription factor 1"/>
    <property type="match status" value="1"/>
</dbReference>
<evidence type="ECO:0000256" key="4">
    <source>
        <dbReference type="ARBA" id="ARBA00022771"/>
    </source>
</evidence>
<feature type="compositionally biased region" description="Low complexity" evidence="9">
    <location>
        <begin position="31"/>
        <end position="44"/>
    </location>
</feature>
<feature type="domain" description="C2H2-type" evidence="10">
    <location>
        <begin position="316"/>
        <end position="345"/>
    </location>
</feature>
<feature type="region of interest" description="Disordered" evidence="9">
    <location>
        <begin position="134"/>
        <end position="179"/>
    </location>
</feature>
<sequence length="1087" mass="114967">RGGGARSPRRNGRNERRLRRRRRPGGRGGPRWRAGPRARALPGGARHRARGRRDAPRAHARRRRHARACRWQWRRRPRQWRRALLGGRGLRGFVGVAPGSGGVAESGPRRRAGPRGASASPVWDRTTVLIEGGAWPLGHSEASARASGSRRGGEEGRDDDEGGDDDEEEEDDDDGIGGYIEHTISQDRILMTLKPGAHTPMPADIQGATLTLSAQCPRTRRREVKRYQCAYEGCERTYSTAGNLKTHEKTHRGEYTFVCEQTGCGKAFLTSYSRKIHVRVTTREKPFECGVSGCEKSFNTLYRLKAHQRIHTGNTFNCDSEGCTKFFTTLSDLRKHVRTHTGERPFQCKHSGCGKAFSVSHHLRTHVRTHTGERPFPCPSGGCERAFSSQHSLKSHMKGHPSGASLKSEDSQNAFYLSDFDPITPASDISEETLQKCLAVEPDLTTVTVESIFDSMFQTEDTGSPGDRDHDPASADIPTDAGFPLPVLRVIQPPPPPSASSLQQLVVVRQTDGGSTGGAGDTSANNDEGIDVPYKWVVQSDSGVMEVEGMEGSCAIDGVVATIVEQGSDCAGVPDGATVPASSGDGGSASGDGVGHAAPPSTIVLDLSEALSLAAQPRATTESAPASAGVVMDEASMEVGETRPAPTGDKDAAAAAAAAESINPGGLPEEELRWILETSGIGAAAMTAPPGSWVAGKDKVTVEKVYLTTAVGSPAQLGGNTAQVMGLRVPVIIIKQEESCQCHCACRDAPAAPQPPQPGAGGTEQLAEEPGVPPSQKPSDWGDGNELPLGATIPAGTPAPQLPAAAVQPPLLSSPSTPQQNQLAAIVQQLVAAQPPSEEKRLSSQTLQATATVEQPLLGSAQLATIAAQQLIIAPSCSPKADAAGASLLQEQQFLLEQLQQQSIQQQQQQQDPFQQQQLQQQNQTYRQHLLQHVPPVQPLQQQQPPEQLLQQQQQQQPQLGLSATPHRRGTGTKDPPSPTPLANVSLNNRTDPFVLVHNELNTQLSHGLGGTAPAGGPLITADGGGGGGGGGGVFGDAGRPSLVSPAGMVSLALALAKNVSGSRVGVTGEVVPRRCCAAQPFCQGTH</sequence>
<evidence type="ECO:0000313" key="11">
    <source>
        <dbReference type="Proteomes" id="UP001318040"/>
    </source>
</evidence>
<dbReference type="Proteomes" id="UP001318040">
    <property type="component" value="Chromosome 5"/>
</dbReference>
<dbReference type="InterPro" id="IPR013087">
    <property type="entry name" value="Znf_C2H2_type"/>
</dbReference>
<evidence type="ECO:0000256" key="3">
    <source>
        <dbReference type="ARBA" id="ARBA00022737"/>
    </source>
</evidence>
<dbReference type="SUPFAM" id="SSF57667">
    <property type="entry name" value="beta-beta-alpha zinc fingers"/>
    <property type="match status" value="4"/>
</dbReference>
<feature type="region of interest" description="Disordered" evidence="9">
    <location>
        <begin position="95"/>
        <end position="122"/>
    </location>
</feature>
<gene>
    <name evidence="12" type="primary">LOC116939286</name>
</gene>
<feature type="domain" description="C2H2-type" evidence="10">
    <location>
        <begin position="346"/>
        <end position="375"/>
    </location>
</feature>
<keyword evidence="3" id="KW-0677">Repeat</keyword>
<feature type="compositionally biased region" description="Acidic residues" evidence="9">
    <location>
        <begin position="156"/>
        <end position="175"/>
    </location>
</feature>
<organism evidence="11 12">
    <name type="scientific">Petromyzon marinus</name>
    <name type="common">Sea lamprey</name>
    <dbReference type="NCBI Taxonomy" id="7757"/>
    <lineage>
        <taxon>Eukaryota</taxon>
        <taxon>Metazoa</taxon>
        <taxon>Chordata</taxon>
        <taxon>Craniata</taxon>
        <taxon>Vertebrata</taxon>
        <taxon>Cyclostomata</taxon>
        <taxon>Hyperoartia</taxon>
        <taxon>Petromyzontiformes</taxon>
        <taxon>Petromyzontidae</taxon>
        <taxon>Petromyzon</taxon>
    </lineage>
</organism>
<keyword evidence="4 8" id="KW-0863">Zinc-finger</keyword>
<feature type="region of interest" description="Disordered" evidence="9">
    <location>
        <begin position="940"/>
        <end position="987"/>
    </location>
</feature>
<evidence type="ECO:0000256" key="8">
    <source>
        <dbReference type="PROSITE-ProRule" id="PRU00042"/>
    </source>
</evidence>
<feature type="compositionally biased region" description="Low complexity" evidence="9">
    <location>
        <begin position="140"/>
        <end position="149"/>
    </location>
</feature>
<dbReference type="KEGG" id="pmrn:116939286"/>
<feature type="region of interest" description="Disordered" evidence="9">
    <location>
        <begin position="574"/>
        <end position="597"/>
    </location>
</feature>
<dbReference type="AlphaFoldDB" id="A0AAJ7SRB4"/>
<feature type="domain" description="C2H2-type" evidence="10">
    <location>
        <begin position="376"/>
        <end position="405"/>
    </location>
</feature>
<feature type="non-terminal residue" evidence="12">
    <location>
        <position position="1"/>
    </location>
</feature>
<proteinExistence type="predicted"/>
<accession>A0AAJ7SRB4</accession>
<feature type="compositionally biased region" description="Low complexity" evidence="9">
    <location>
        <begin position="940"/>
        <end position="960"/>
    </location>
</feature>
<dbReference type="PROSITE" id="PS50157">
    <property type="entry name" value="ZINC_FINGER_C2H2_2"/>
    <property type="match status" value="6"/>
</dbReference>
<dbReference type="InterPro" id="IPR036236">
    <property type="entry name" value="Znf_C2H2_sf"/>
</dbReference>
<feature type="region of interest" description="Disordered" evidence="9">
    <location>
        <begin position="458"/>
        <end position="481"/>
    </location>
</feature>
<dbReference type="FunFam" id="3.30.160.60:FF:000397">
    <property type="entry name" value="Metal regulatory transcription factor 1"/>
    <property type="match status" value="1"/>
</dbReference>
<keyword evidence="2" id="KW-0479">Metal-binding</keyword>
<keyword evidence="7" id="KW-0539">Nucleus</keyword>
<feature type="compositionally biased region" description="Low complexity" evidence="9">
    <location>
        <begin position="798"/>
        <end position="819"/>
    </location>
</feature>
<evidence type="ECO:0000256" key="1">
    <source>
        <dbReference type="ARBA" id="ARBA00004123"/>
    </source>
</evidence>
<comment type="subcellular location">
    <subcellularLocation>
        <location evidence="1">Nucleus</location>
    </subcellularLocation>
</comment>
<dbReference type="InterPro" id="IPR051061">
    <property type="entry name" value="Zinc_finger_trans_reg"/>
</dbReference>
<evidence type="ECO:0000256" key="6">
    <source>
        <dbReference type="ARBA" id="ARBA00023125"/>
    </source>
</evidence>
<keyword evidence="6" id="KW-0238">DNA-binding</keyword>
<dbReference type="SMART" id="SM00355">
    <property type="entry name" value="ZnF_C2H2"/>
    <property type="match status" value="6"/>
</dbReference>
<keyword evidence="5" id="KW-0862">Zinc</keyword>
<name>A0AAJ7SRB4_PETMA</name>
<evidence type="ECO:0000256" key="2">
    <source>
        <dbReference type="ARBA" id="ARBA00022723"/>
    </source>
</evidence>
<feature type="domain" description="C2H2-type" evidence="10">
    <location>
        <begin position="257"/>
        <end position="286"/>
    </location>
</feature>
<dbReference type="FunFam" id="3.30.160.60:FF:000104">
    <property type="entry name" value="Transcriptional repressor protein YY1"/>
    <property type="match status" value="1"/>
</dbReference>
<feature type="compositionally biased region" description="Basic residues" evidence="9">
    <location>
        <begin position="58"/>
        <end position="68"/>
    </location>
</feature>
<feature type="compositionally biased region" description="Gly residues" evidence="9">
    <location>
        <begin position="584"/>
        <end position="594"/>
    </location>
</feature>
<feature type="region of interest" description="Disordered" evidence="9">
    <location>
        <begin position="751"/>
        <end position="819"/>
    </location>
</feature>
<evidence type="ECO:0000256" key="5">
    <source>
        <dbReference type="ARBA" id="ARBA00022833"/>
    </source>
</evidence>
<dbReference type="GO" id="GO:0006357">
    <property type="term" value="P:regulation of transcription by RNA polymerase II"/>
    <property type="evidence" value="ECO:0007669"/>
    <property type="project" value="TreeGrafter"/>
</dbReference>
<dbReference type="GO" id="GO:0005634">
    <property type="term" value="C:nucleus"/>
    <property type="evidence" value="ECO:0007669"/>
    <property type="project" value="UniProtKB-SubCell"/>
</dbReference>
<evidence type="ECO:0000313" key="12">
    <source>
        <dbReference type="RefSeq" id="XP_032803385.1"/>
    </source>
</evidence>
<feature type="domain" description="C2H2-type" evidence="10">
    <location>
        <begin position="287"/>
        <end position="316"/>
    </location>
</feature>
<reference evidence="12" key="1">
    <citation type="submission" date="2025-08" db="UniProtKB">
        <authorList>
            <consortium name="RefSeq"/>
        </authorList>
    </citation>
    <scope>IDENTIFICATION</scope>
    <source>
        <tissue evidence="12">Sperm</tissue>
    </source>
</reference>
<dbReference type="PANTHER" id="PTHR46179">
    <property type="entry name" value="ZINC FINGER PROTEIN"/>
    <property type="match status" value="1"/>
</dbReference>
<dbReference type="PROSITE" id="PS00028">
    <property type="entry name" value="ZINC_FINGER_C2H2_1"/>
    <property type="match status" value="5"/>
</dbReference>
<evidence type="ECO:0000256" key="7">
    <source>
        <dbReference type="ARBA" id="ARBA00023242"/>
    </source>
</evidence>
<dbReference type="Gene3D" id="3.30.160.60">
    <property type="entry name" value="Classic Zinc Finger"/>
    <property type="match status" value="6"/>
</dbReference>
<keyword evidence="11" id="KW-1185">Reference proteome</keyword>
<dbReference type="GO" id="GO:0003677">
    <property type="term" value="F:DNA binding"/>
    <property type="evidence" value="ECO:0007669"/>
    <property type="project" value="UniProtKB-KW"/>
</dbReference>
<feature type="compositionally biased region" description="Gly residues" evidence="9">
    <location>
        <begin position="95"/>
        <end position="104"/>
    </location>
</feature>
<evidence type="ECO:0000256" key="9">
    <source>
        <dbReference type="SAM" id="MobiDB-lite"/>
    </source>
</evidence>
<dbReference type="PANTHER" id="PTHR46179:SF25">
    <property type="entry name" value="METAL RESPONSE ELEMENT-BINDING TRANSCRIPTION FACTOR-1, ISOFORM C"/>
    <property type="match status" value="1"/>
</dbReference>
<evidence type="ECO:0000259" key="10">
    <source>
        <dbReference type="PROSITE" id="PS50157"/>
    </source>
</evidence>
<feature type="region of interest" description="Disordered" evidence="9">
    <location>
        <begin position="1"/>
        <end position="68"/>
    </location>
</feature>
<protein>
    <submittedName>
        <fullName evidence="12">LOW QUALITY PROTEIN: metal regulatory transcription factor 1-like</fullName>
    </submittedName>
</protein>
<feature type="domain" description="C2H2-type" evidence="10">
    <location>
        <begin position="227"/>
        <end position="256"/>
    </location>
</feature>
<feature type="compositionally biased region" description="Basic residues" evidence="9">
    <location>
        <begin position="7"/>
        <end position="25"/>
    </location>
</feature>
<dbReference type="RefSeq" id="XP_032803385.1">
    <property type="nucleotide sequence ID" value="XM_032947494.1"/>
</dbReference>
<dbReference type="Pfam" id="PF00096">
    <property type="entry name" value="zf-C2H2"/>
    <property type="match status" value="5"/>
</dbReference>
<dbReference type="FunFam" id="3.30.160.60:FF:000349">
    <property type="entry name" value="metal regulatory transcription factor 1"/>
    <property type="match status" value="1"/>
</dbReference>